<keyword evidence="3" id="KW-1185">Reference proteome</keyword>
<reference evidence="2 3" key="1">
    <citation type="submission" date="2024-11" db="EMBL/GenBank/DDBJ databases">
        <authorList>
            <person name="Heng Y.C."/>
            <person name="Lim A.C.H."/>
            <person name="Lee J.K.Y."/>
            <person name="Kittelmann S."/>
        </authorList>
    </citation>
    <scope>NUCLEOTIDE SEQUENCE [LARGE SCALE GENOMIC DNA]</scope>
    <source>
        <strain evidence="2 3">WILCCON 0112</strain>
    </source>
</reference>
<evidence type="ECO:0000313" key="3">
    <source>
        <dbReference type="Proteomes" id="UP001623600"/>
    </source>
</evidence>
<dbReference type="Proteomes" id="UP001623600">
    <property type="component" value="Unassembled WGS sequence"/>
</dbReference>
<name>A0ABW8S4S7_9CLOT</name>
<dbReference type="InterPro" id="IPR006528">
    <property type="entry name" value="Phage_head_morphogenesis_dom"/>
</dbReference>
<gene>
    <name evidence="2" type="ORF">ACJDTP_11075</name>
</gene>
<dbReference type="RefSeq" id="WP_406761218.1">
    <property type="nucleotide sequence ID" value="NZ_JBJIAB010000011.1"/>
</dbReference>
<accession>A0ABW8S4S7</accession>
<dbReference type="EMBL" id="JBJIAB010000011">
    <property type="protein sequence ID" value="MFL0165611.1"/>
    <property type="molecule type" value="Genomic_DNA"/>
</dbReference>
<feature type="domain" description="Phage head morphogenesis" evidence="1">
    <location>
        <begin position="147"/>
        <end position="269"/>
    </location>
</feature>
<protein>
    <submittedName>
        <fullName evidence="2">Phage minor head protein</fullName>
    </submittedName>
</protein>
<evidence type="ECO:0000313" key="2">
    <source>
        <dbReference type="EMBL" id="MFL0165611.1"/>
    </source>
</evidence>
<organism evidence="2 3">
    <name type="scientific">Candidatus Clostridium helianthi</name>
    <dbReference type="NCBI Taxonomy" id="3381660"/>
    <lineage>
        <taxon>Bacteria</taxon>
        <taxon>Bacillati</taxon>
        <taxon>Bacillota</taxon>
        <taxon>Clostridia</taxon>
        <taxon>Eubacteriales</taxon>
        <taxon>Clostridiaceae</taxon>
        <taxon>Clostridium</taxon>
    </lineage>
</organism>
<dbReference type="Pfam" id="PF04233">
    <property type="entry name" value="Phage_Mu_F"/>
    <property type="match status" value="1"/>
</dbReference>
<comment type="caution">
    <text evidence="2">The sequence shown here is derived from an EMBL/GenBank/DDBJ whole genome shotgun (WGS) entry which is preliminary data.</text>
</comment>
<sequence length="614" mass="70979">MNEYKKRIQQARNQFIKLNFDQEKELFKVYNDAGNRLIDKILQMTDSRTKNHEIERYKIIAQYKTELYNNLNTTIEKNIKKSSDIQKGVQLSFVDIISPDKVTNEALTRTINKVSNDAVKQLIAGNYYKDGKTLSQRLWNITGDNGNKIDDIIKDNIAKGANVKELAKELDKYVNPKNRITAKSFKAGMDSNKISYQAQRLARTSITHAQTETLIQNAKKNPFCKGLKWNLSASHFARMHGKSDICDDYNGRVFKPEDLPLQHPNCLCYMTEVIEDFDKCIETMRDWKKGNKNPDIDEWINAGEDKTSLKVTTPNVMQTKIDKDNLEQKVSNESDKNIEQSTSNSSIIKENKLSQVVNKFKDLNVTEYDNRKKLGRDILDILDLNDIPVSVKKIQAHGYCAVSNGNNSNITEYVLNSADVRSDNYKIKTAFHEAYHAKAKGMESDYFYVKKEWLQIEETFAESSCHYMVKQLGIDEEISPSYSEKLVEMLPRLKQLDKFKDCVSIADFGKIAWEDRLNGVAPKWAPLYDECMKVKHDWKKYSIQYFDYISDNLDELVDVMLNNMPQYREYKKNMIIDCKYAMDSLRNGHNVNDQNEAMVVKNIIAIAMNRLGVK</sequence>
<proteinExistence type="predicted"/>
<evidence type="ECO:0000259" key="1">
    <source>
        <dbReference type="Pfam" id="PF04233"/>
    </source>
</evidence>